<protein>
    <submittedName>
        <fullName evidence="1">Uncharacterized protein</fullName>
    </submittedName>
</protein>
<keyword evidence="2" id="KW-1185">Reference proteome</keyword>
<reference evidence="1" key="1">
    <citation type="journal article" date="2022" name="bioRxiv">
        <title>Sequencing and chromosome-scale assembly of the giantPleurodeles waltlgenome.</title>
        <authorList>
            <person name="Brown T."/>
            <person name="Elewa A."/>
            <person name="Iarovenko S."/>
            <person name="Subramanian E."/>
            <person name="Araus A.J."/>
            <person name="Petzold A."/>
            <person name="Susuki M."/>
            <person name="Suzuki K.-i.T."/>
            <person name="Hayashi T."/>
            <person name="Toyoda A."/>
            <person name="Oliveira C."/>
            <person name="Osipova E."/>
            <person name="Leigh N.D."/>
            <person name="Simon A."/>
            <person name="Yun M.H."/>
        </authorList>
    </citation>
    <scope>NUCLEOTIDE SEQUENCE</scope>
    <source>
        <strain evidence="1">20211129_DDA</strain>
        <tissue evidence="1">Liver</tissue>
    </source>
</reference>
<accession>A0AAV7KTB2</accession>
<dbReference type="EMBL" id="JANPWB010000016">
    <property type="protein sequence ID" value="KAJ1082691.1"/>
    <property type="molecule type" value="Genomic_DNA"/>
</dbReference>
<name>A0AAV7KTB2_PLEWA</name>
<dbReference type="AlphaFoldDB" id="A0AAV7KTB2"/>
<evidence type="ECO:0000313" key="2">
    <source>
        <dbReference type="Proteomes" id="UP001066276"/>
    </source>
</evidence>
<proteinExistence type="predicted"/>
<sequence length="146" mass="15669">MAQATGPRKNRTLVPPVKANLRRAVFSSPGCSGASRCPEGAGGGCGAGQTPFPWRVESLGAGLERQLGPGMDPLRHSWPGLTVFSLRGTRDYTYAHTPLPTLLYLTLKGERAGSSAELREILVPEPRFRTCPVALTAGQRQRRDGD</sequence>
<dbReference type="Proteomes" id="UP001066276">
    <property type="component" value="Chromosome 12"/>
</dbReference>
<gene>
    <name evidence="1" type="ORF">NDU88_002856</name>
</gene>
<evidence type="ECO:0000313" key="1">
    <source>
        <dbReference type="EMBL" id="KAJ1082691.1"/>
    </source>
</evidence>
<organism evidence="1 2">
    <name type="scientific">Pleurodeles waltl</name>
    <name type="common">Iberian ribbed newt</name>
    <dbReference type="NCBI Taxonomy" id="8319"/>
    <lineage>
        <taxon>Eukaryota</taxon>
        <taxon>Metazoa</taxon>
        <taxon>Chordata</taxon>
        <taxon>Craniata</taxon>
        <taxon>Vertebrata</taxon>
        <taxon>Euteleostomi</taxon>
        <taxon>Amphibia</taxon>
        <taxon>Batrachia</taxon>
        <taxon>Caudata</taxon>
        <taxon>Salamandroidea</taxon>
        <taxon>Salamandridae</taxon>
        <taxon>Pleurodelinae</taxon>
        <taxon>Pleurodeles</taxon>
    </lineage>
</organism>
<comment type="caution">
    <text evidence="1">The sequence shown here is derived from an EMBL/GenBank/DDBJ whole genome shotgun (WGS) entry which is preliminary data.</text>
</comment>